<dbReference type="InterPro" id="IPR029058">
    <property type="entry name" value="AB_hydrolase_fold"/>
</dbReference>
<evidence type="ECO:0000259" key="2">
    <source>
        <dbReference type="Pfam" id="PF03959"/>
    </source>
</evidence>
<dbReference type="EMBL" id="ONZQ02000005">
    <property type="protein sequence ID" value="SPO01628.1"/>
    <property type="molecule type" value="Genomic_DNA"/>
</dbReference>
<sequence>MRFLCLHGRATSAQQGTKIFELQTARIRQEFIEHEFVFLNGGIVLQSCDGSATVGSTDMGDGQCGFLGELTDVGQYQDLLHDLVEAVQTQGPFDGVMGFSEGGIVAATLLLEDVRRPFANFKCGILFSAAPPLDTDSLRAGIIRCLDPDKDKVSVFIPTAHIYSPREDDTSPTSTGAAARVCTSPLDKLWSDAGWTTPEQVHNSLVRLCANAEVFLHDEGHCVPGSRHHDALRGALRAINRTVESASG</sequence>
<organism evidence="3 4">
    <name type="scientific">Cephalotrichum gorgonifer</name>
    <dbReference type="NCBI Taxonomy" id="2041049"/>
    <lineage>
        <taxon>Eukaryota</taxon>
        <taxon>Fungi</taxon>
        <taxon>Dikarya</taxon>
        <taxon>Ascomycota</taxon>
        <taxon>Pezizomycotina</taxon>
        <taxon>Sordariomycetes</taxon>
        <taxon>Hypocreomycetidae</taxon>
        <taxon>Microascales</taxon>
        <taxon>Microascaceae</taxon>
        <taxon>Cephalotrichum</taxon>
    </lineage>
</organism>
<dbReference type="AlphaFoldDB" id="A0AAE8MXU5"/>
<name>A0AAE8MXU5_9PEZI</name>
<dbReference type="Proteomes" id="UP001187682">
    <property type="component" value="Unassembled WGS sequence"/>
</dbReference>
<dbReference type="GO" id="GO:0005634">
    <property type="term" value="C:nucleus"/>
    <property type="evidence" value="ECO:0007669"/>
    <property type="project" value="TreeGrafter"/>
</dbReference>
<evidence type="ECO:0000256" key="1">
    <source>
        <dbReference type="ARBA" id="ARBA00022801"/>
    </source>
</evidence>
<dbReference type="PANTHER" id="PTHR48070:SF4">
    <property type="entry name" value="ESTERASE ALNB"/>
    <property type="match status" value="1"/>
</dbReference>
<dbReference type="PANTHER" id="PTHR48070">
    <property type="entry name" value="ESTERASE OVCA2"/>
    <property type="match status" value="1"/>
</dbReference>
<comment type="caution">
    <text evidence="3">The sequence shown here is derived from an EMBL/GenBank/DDBJ whole genome shotgun (WGS) entry which is preliminary data.</text>
</comment>
<dbReference type="GO" id="GO:0019748">
    <property type="term" value="P:secondary metabolic process"/>
    <property type="evidence" value="ECO:0007669"/>
    <property type="project" value="TreeGrafter"/>
</dbReference>
<feature type="domain" description="Serine hydrolase" evidence="2">
    <location>
        <begin position="2"/>
        <end position="228"/>
    </location>
</feature>
<dbReference type="InterPro" id="IPR005645">
    <property type="entry name" value="FSH-like_dom"/>
</dbReference>
<dbReference type="InterPro" id="IPR050593">
    <property type="entry name" value="LovG"/>
</dbReference>
<keyword evidence="1" id="KW-0378">Hydrolase</keyword>
<dbReference type="GO" id="GO:0005737">
    <property type="term" value="C:cytoplasm"/>
    <property type="evidence" value="ECO:0007669"/>
    <property type="project" value="TreeGrafter"/>
</dbReference>
<accession>A0AAE8MXU5</accession>
<evidence type="ECO:0000313" key="3">
    <source>
        <dbReference type="EMBL" id="SPO01628.1"/>
    </source>
</evidence>
<protein>
    <recommendedName>
        <fullName evidence="2">Serine hydrolase domain-containing protein</fullName>
    </recommendedName>
</protein>
<dbReference type="Pfam" id="PF03959">
    <property type="entry name" value="FSH1"/>
    <property type="match status" value="1"/>
</dbReference>
<proteinExistence type="predicted"/>
<dbReference type="SUPFAM" id="SSF53474">
    <property type="entry name" value="alpha/beta-Hydrolases"/>
    <property type="match status" value="1"/>
</dbReference>
<gene>
    <name evidence="3" type="ORF">DNG_04302</name>
</gene>
<reference evidence="3" key="1">
    <citation type="submission" date="2018-03" db="EMBL/GenBank/DDBJ databases">
        <authorList>
            <person name="Guldener U."/>
        </authorList>
    </citation>
    <scope>NUCLEOTIDE SEQUENCE</scope>
</reference>
<evidence type="ECO:0000313" key="4">
    <source>
        <dbReference type="Proteomes" id="UP001187682"/>
    </source>
</evidence>
<dbReference type="GO" id="GO:0016787">
    <property type="term" value="F:hydrolase activity"/>
    <property type="evidence" value="ECO:0007669"/>
    <property type="project" value="UniProtKB-KW"/>
</dbReference>
<keyword evidence="4" id="KW-1185">Reference proteome</keyword>
<dbReference type="Gene3D" id="3.40.50.1820">
    <property type="entry name" value="alpha/beta hydrolase"/>
    <property type="match status" value="1"/>
</dbReference>